<name>A0A246K2Y8_9SPHN</name>
<keyword evidence="2" id="KW-1185">Reference proteome</keyword>
<accession>A0A246K2Y8</accession>
<dbReference type="AlphaFoldDB" id="A0A246K2Y8"/>
<gene>
    <name evidence="1" type="ORF">CDQ92_03965</name>
</gene>
<proteinExistence type="predicted"/>
<evidence type="ECO:0000313" key="1">
    <source>
        <dbReference type="EMBL" id="OWQ99317.1"/>
    </source>
</evidence>
<dbReference type="EMBL" id="NISK01000001">
    <property type="protein sequence ID" value="OWQ99317.1"/>
    <property type="molecule type" value="Genomic_DNA"/>
</dbReference>
<sequence>MALGFSEDGLVARARRVVATHIVPEKAGPAALARPVHRIRWPQSVLIEPIGPFLRIVVNTHTLLGRGEKIQMVTEREPGAAHEGAGLIKQIGKLGSGLCTREFKLEGVGGVDRRHYEPWRADRRFRTSRSACPS</sequence>
<organism evidence="1 2">
    <name type="scientific">Sphingopyxis bauzanensis</name>
    <dbReference type="NCBI Taxonomy" id="651663"/>
    <lineage>
        <taxon>Bacteria</taxon>
        <taxon>Pseudomonadati</taxon>
        <taxon>Pseudomonadota</taxon>
        <taxon>Alphaproteobacteria</taxon>
        <taxon>Sphingomonadales</taxon>
        <taxon>Sphingomonadaceae</taxon>
        <taxon>Sphingopyxis</taxon>
    </lineage>
</organism>
<reference evidence="1 2" key="1">
    <citation type="journal article" date="2010" name="Int. J. Syst. Evol. Microbiol.">
        <title>Sphingopyxis bauzanensis sp. nov., a psychrophilic bacterium isolated from soil.</title>
        <authorList>
            <person name="Zhang D.C."/>
            <person name="Liu H.C."/>
            <person name="Xin Y.H."/>
            <person name="Zhou Y.G."/>
            <person name="Schinner F."/>
            <person name="Margesin R."/>
        </authorList>
    </citation>
    <scope>NUCLEOTIDE SEQUENCE [LARGE SCALE GENOMIC DNA]</scope>
    <source>
        <strain evidence="1 2">DSM 22271</strain>
    </source>
</reference>
<evidence type="ECO:0000313" key="2">
    <source>
        <dbReference type="Proteomes" id="UP000197361"/>
    </source>
</evidence>
<dbReference type="Proteomes" id="UP000197361">
    <property type="component" value="Unassembled WGS sequence"/>
</dbReference>
<protein>
    <submittedName>
        <fullName evidence="1">Uncharacterized protein</fullName>
    </submittedName>
</protein>
<comment type="caution">
    <text evidence="1">The sequence shown here is derived from an EMBL/GenBank/DDBJ whole genome shotgun (WGS) entry which is preliminary data.</text>
</comment>